<sequence>MASLIQEVEAPISSQDQSGVVMKFLIHHQNKSKPQLESRGPLQEASGAQIKELSLLPFVIMEYKGVSYSGFILPQESIERKQGTTEDLYDYLFHDKKNSLQVYRDPKEKNSIRPRGAKAIRPCYAPIRRNTIRNKGDKKIDGRTRLGSTKRLQNLDPTKDILRTKGLQNHLKLLATNKNATKYKDCNFLNLGLVYSFYQSSSRESFMYLFIKTRNGIRIARTDFYRPFNQTTSKNTPIKSERNNDV</sequence>
<reference evidence="1 2" key="1">
    <citation type="journal article" date="2014" name="Genome Biol. Evol.">
        <title>The genome of the myxosporean Thelohanellus kitauei shows adaptations to nutrient acquisition within its fish host.</title>
        <authorList>
            <person name="Yang Y."/>
            <person name="Xiong J."/>
            <person name="Zhou Z."/>
            <person name="Huo F."/>
            <person name="Miao W."/>
            <person name="Ran C."/>
            <person name="Liu Y."/>
            <person name="Zhang J."/>
            <person name="Feng J."/>
            <person name="Wang M."/>
            <person name="Wang M."/>
            <person name="Wang L."/>
            <person name="Yao B."/>
        </authorList>
    </citation>
    <scope>NUCLEOTIDE SEQUENCE [LARGE SCALE GENOMIC DNA]</scope>
    <source>
        <strain evidence="1">Wuqing</strain>
    </source>
</reference>
<keyword evidence="2" id="KW-1185">Reference proteome</keyword>
<organism evidence="1 2">
    <name type="scientific">Thelohanellus kitauei</name>
    <name type="common">Myxosporean</name>
    <dbReference type="NCBI Taxonomy" id="669202"/>
    <lineage>
        <taxon>Eukaryota</taxon>
        <taxon>Metazoa</taxon>
        <taxon>Cnidaria</taxon>
        <taxon>Myxozoa</taxon>
        <taxon>Myxosporea</taxon>
        <taxon>Bivalvulida</taxon>
        <taxon>Platysporina</taxon>
        <taxon>Myxobolidae</taxon>
        <taxon>Thelohanellus</taxon>
    </lineage>
</organism>
<dbReference type="AlphaFoldDB" id="A0A0C2NA40"/>
<dbReference type="EMBL" id="JWZT01000923">
    <property type="protein sequence ID" value="KII73230.1"/>
    <property type="molecule type" value="Genomic_DNA"/>
</dbReference>
<dbReference type="Proteomes" id="UP000031668">
    <property type="component" value="Unassembled WGS sequence"/>
</dbReference>
<name>A0A0C2NA40_THEKT</name>
<proteinExistence type="predicted"/>
<accession>A0A0C2NA40</accession>
<evidence type="ECO:0000313" key="1">
    <source>
        <dbReference type="EMBL" id="KII73230.1"/>
    </source>
</evidence>
<evidence type="ECO:0000313" key="2">
    <source>
        <dbReference type="Proteomes" id="UP000031668"/>
    </source>
</evidence>
<gene>
    <name evidence="1" type="ORF">RF11_09818</name>
</gene>
<protein>
    <submittedName>
        <fullName evidence="1">Uncharacterized protein</fullName>
    </submittedName>
</protein>
<comment type="caution">
    <text evidence="1">The sequence shown here is derived from an EMBL/GenBank/DDBJ whole genome shotgun (WGS) entry which is preliminary data.</text>
</comment>